<evidence type="ECO:0000256" key="4">
    <source>
        <dbReference type="PROSITE-ProRule" id="PRU00221"/>
    </source>
</evidence>
<protein>
    <recommendedName>
        <fullName evidence="6">Histone-binding protein RBBP4-like N-terminal domain-containing protein</fullName>
    </recommendedName>
</protein>
<name>A0A7S4L1N3_GUITH</name>
<keyword evidence="3" id="KW-0156">Chromatin regulator</keyword>
<dbReference type="Pfam" id="PF00400">
    <property type="entry name" value="WD40"/>
    <property type="match status" value="2"/>
</dbReference>
<organism evidence="7">
    <name type="scientific">Guillardia theta</name>
    <name type="common">Cryptophyte</name>
    <name type="synonym">Cryptomonas phi</name>
    <dbReference type="NCBI Taxonomy" id="55529"/>
    <lineage>
        <taxon>Eukaryota</taxon>
        <taxon>Cryptophyceae</taxon>
        <taxon>Pyrenomonadales</taxon>
        <taxon>Geminigeraceae</taxon>
        <taxon>Guillardia</taxon>
    </lineage>
</organism>
<dbReference type="AlphaFoldDB" id="A0A7S4L1N3"/>
<dbReference type="InterPro" id="IPR050459">
    <property type="entry name" value="WD_repeat_RBAP46/RBAP48/MSI1"/>
</dbReference>
<feature type="domain" description="Histone-binding protein RBBP4-like N-terminal" evidence="6">
    <location>
        <begin position="20"/>
        <end position="83"/>
    </location>
</feature>
<keyword evidence="1 4" id="KW-0853">WD repeat</keyword>
<feature type="repeat" description="WD" evidence="4">
    <location>
        <begin position="312"/>
        <end position="347"/>
    </location>
</feature>
<evidence type="ECO:0000256" key="3">
    <source>
        <dbReference type="ARBA" id="ARBA00022853"/>
    </source>
</evidence>
<accession>A0A7S4L1N3</accession>
<dbReference type="GO" id="GO:0006325">
    <property type="term" value="P:chromatin organization"/>
    <property type="evidence" value="ECO:0007669"/>
    <property type="project" value="UniProtKB-KW"/>
</dbReference>
<feature type="compositionally biased region" description="Basic and acidic residues" evidence="5">
    <location>
        <begin position="1"/>
        <end position="14"/>
    </location>
</feature>
<evidence type="ECO:0000259" key="6">
    <source>
        <dbReference type="Pfam" id="PF12265"/>
    </source>
</evidence>
<reference evidence="7" key="1">
    <citation type="submission" date="2021-01" db="EMBL/GenBank/DDBJ databases">
        <authorList>
            <person name="Corre E."/>
            <person name="Pelletier E."/>
            <person name="Niang G."/>
            <person name="Scheremetjew M."/>
            <person name="Finn R."/>
            <person name="Kale V."/>
            <person name="Holt S."/>
            <person name="Cochrane G."/>
            <person name="Meng A."/>
            <person name="Brown T."/>
            <person name="Cohen L."/>
        </authorList>
    </citation>
    <scope>NUCLEOTIDE SEQUENCE</scope>
    <source>
        <strain evidence="7">CCMP 2712</strain>
    </source>
</reference>
<dbReference type="EMBL" id="HBKN01028546">
    <property type="protein sequence ID" value="CAE2312334.1"/>
    <property type="molecule type" value="Transcribed_RNA"/>
</dbReference>
<sequence>MGSKDNDQNDESKDTVQSNNYQQWKKHTPLLYDTLINHHLTHPSSCIRWGHRLGEEQNHIIQRVYYCERGAAPNTIISANVKIAKPRTTDPMKMDKFEETLSSPSVTVLTRIPTPNGTEVNKIYTCEQNLNILFTKSDLNELHVWDLSSPESFIPVATLTGHSEGSCDSNFALDSSVIEPRVLSGDRDGIILMWSLDNNPKSTPGRDANGMIPPLSKFEGHQATVEDVCFNPSSSSEFCSVGDDQKLLFWDARASNSKISEALQRECVDLHCVDWNPSDLNLLVVGTASGATFVVDRRKIGGGEGIEPLHKLHQHQEPVFRVGWRPDSTVHYASGGDDCFVCIWDISQLGAQSESMGEAQESKEVIFKHCGHRGSVQDLHWNPVIPWTLASVSEDAAWAMGGGTMQVWRPIDFLYRPHDECLRDLEKMQNDLKGSGE</sequence>
<evidence type="ECO:0000256" key="2">
    <source>
        <dbReference type="ARBA" id="ARBA00022737"/>
    </source>
</evidence>
<proteinExistence type="predicted"/>
<feature type="repeat" description="WD" evidence="4">
    <location>
        <begin position="218"/>
        <end position="260"/>
    </location>
</feature>
<dbReference type="Gene3D" id="2.130.10.10">
    <property type="entry name" value="YVTN repeat-like/Quinoprotein amine dehydrogenase"/>
    <property type="match status" value="1"/>
</dbReference>
<dbReference type="SUPFAM" id="SSF50978">
    <property type="entry name" value="WD40 repeat-like"/>
    <property type="match status" value="1"/>
</dbReference>
<dbReference type="InterPro" id="IPR001680">
    <property type="entry name" value="WD40_rpt"/>
</dbReference>
<dbReference type="SMART" id="SM00320">
    <property type="entry name" value="WD40"/>
    <property type="match status" value="5"/>
</dbReference>
<dbReference type="InterPro" id="IPR015943">
    <property type="entry name" value="WD40/YVTN_repeat-like_dom_sf"/>
</dbReference>
<dbReference type="InterPro" id="IPR022052">
    <property type="entry name" value="Histone-bd_RBBP4-like_N"/>
</dbReference>
<dbReference type="InterPro" id="IPR036322">
    <property type="entry name" value="WD40_repeat_dom_sf"/>
</dbReference>
<keyword evidence="2" id="KW-0677">Repeat</keyword>
<dbReference type="Pfam" id="PF12265">
    <property type="entry name" value="CAF1C_H4-bd"/>
    <property type="match status" value="1"/>
</dbReference>
<gene>
    <name evidence="7" type="ORF">GTHE00462_LOCUS22123</name>
</gene>
<feature type="region of interest" description="Disordered" evidence="5">
    <location>
        <begin position="1"/>
        <end position="21"/>
    </location>
</feature>
<evidence type="ECO:0000313" key="7">
    <source>
        <dbReference type="EMBL" id="CAE2312334.1"/>
    </source>
</evidence>
<evidence type="ECO:0000256" key="5">
    <source>
        <dbReference type="SAM" id="MobiDB-lite"/>
    </source>
</evidence>
<dbReference type="PANTHER" id="PTHR22850">
    <property type="entry name" value="WD40 REPEAT FAMILY"/>
    <property type="match status" value="1"/>
</dbReference>
<dbReference type="PROSITE" id="PS50082">
    <property type="entry name" value="WD_REPEATS_2"/>
    <property type="match status" value="2"/>
</dbReference>
<evidence type="ECO:0000256" key="1">
    <source>
        <dbReference type="ARBA" id="ARBA00022574"/>
    </source>
</evidence>